<keyword evidence="6" id="KW-0460">Magnesium</keyword>
<dbReference type="InterPro" id="IPR003188">
    <property type="entry name" value="PTS_IIA_lac/cel"/>
</dbReference>
<sequence>MDQSIIDASMHILIHSGDARRETYRAVEAMERSDFTEATALLDAADGCIRQAHQVHTTLIQQEADGEQLAYAALFSHAQDTLMTAYSELRLVRRLLPVFRSQDERIRALETALKTVPQTRSE</sequence>
<feature type="modified residue" description="Phosphohistidine; by HPr" evidence="7">
    <location>
        <position position="77"/>
    </location>
</feature>
<keyword evidence="4" id="KW-0598">Phosphotransferase system</keyword>
<dbReference type="STRING" id="1892869.ACGLYG10_3041"/>
<dbReference type="EMBL" id="FQTT01000016">
    <property type="protein sequence ID" value="SHE26786.1"/>
    <property type="molecule type" value="Genomic_DNA"/>
</dbReference>
<evidence type="ECO:0000256" key="3">
    <source>
        <dbReference type="ARBA" id="ARBA00022679"/>
    </source>
</evidence>
<dbReference type="Proteomes" id="UP000184291">
    <property type="component" value="Unassembled WGS sequence"/>
</dbReference>
<dbReference type="Pfam" id="PF02255">
    <property type="entry name" value="PTS_IIA"/>
    <property type="match status" value="1"/>
</dbReference>
<dbReference type="SUPFAM" id="SSF46973">
    <property type="entry name" value="Enzyme IIa from lactose specific PTS, IIa-lac"/>
    <property type="match status" value="1"/>
</dbReference>
<keyword evidence="1" id="KW-0813">Transport</keyword>
<reference evidence="9" key="1">
    <citation type="submission" date="2016-09" db="EMBL/GenBank/DDBJ databases">
        <authorList>
            <person name="Strepis N."/>
        </authorList>
    </citation>
    <scope>NUCLEOTIDE SEQUENCE [LARGE SCALE GENOMIC DNA]</scope>
</reference>
<dbReference type="GO" id="GO:0016740">
    <property type="term" value="F:transferase activity"/>
    <property type="evidence" value="ECO:0007669"/>
    <property type="project" value="UniProtKB-KW"/>
</dbReference>
<organism evidence="8 9">
    <name type="scientific">Actinomyces glycerinitolerans</name>
    <dbReference type="NCBI Taxonomy" id="1892869"/>
    <lineage>
        <taxon>Bacteria</taxon>
        <taxon>Bacillati</taxon>
        <taxon>Actinomycetota</taxon>
        <taxon>Actinomycetes</taxon>
        <taxon>Actinomycetales</taxon>
        <taxon>Actinomycetaceae</taxon>
        <taxon>Actinomyces</taxon>
    </lineage>
</organism>
<evidence type="ECO:0000256" key="2">
    <source>
        <dbReference type="ARBA" id="ARBA00022597"/>
    </source>
</evidence>
<dbReference type="PROSITE" id="PS51095">
    <property type="entry name" value="PTS_EIIA_TYPE_3"/>
    <property type="match status" value="1"/>
</dbReference>
<keyword evidence="6" id="KW-0479">Metal-binding</keyword>
<gene>
    <name evidence="8" type="ORF">ACGLYG10_3041</name>
</gene>
<dbReference type="GO" id="GO:0046872">
    <property type="term" value="F:metal ion binding"/>
    <property type="evidence" value="ECO:0007669"/>
    <property type="project" value="UniProtKB-KW"/>
</dbReference>
<accession>A0A1M4S3H5</accession>
<dbReference type="PANTHER" id="PTHR34382">
    <property type="entry name" value="PTS SYSTEM N,N'-DIACETYLCHITOBIOSE-SPECIFIC EIIA COMPONENT"/>
    <property type="match status" value="1"/>
</dbReference>
<dbReference type="PIRSF" id="PIRSF000699">
    <property type="entry name" value="PTS_IILac_III"/>
    <property type="match status" value="1"/>
</dbReference>
<evidence type="ECO:0000256" key="5">
    <source>
        <dbReference type="PIRSR" id="PIRSR000699-1"/>
    </source>
</evidence>
<evidence type="ECO:0000256" key="6">
    <source>
        <dbReference type="PIRSR" id="PIRSR000699-2"/>
    </source>
</evidence>
<evidence type="ECO:0000256" key="7">
    <source>
        <dbReference type="PROSITE-ProRule" id="PRU00418"/>
    </source>
</evidence>
<dbReference type="Gene3D" id="1.20.58.80">
    <property type="entry name" value="Phosphotransferase system, lactose/cellobiose-type IIA subunit"/>
    <property type="match status" value="1"/>
</dbReference>
<evidence type="ECO:0000313" key="8">
    <source>
        <dbReference type="EMBL" id="SHE26786.1"/>
    </source>
</evidence>
<protein>
    <submittedName>
        <fullName evidence="8">Phosphotransferase system lactose/cellobiose-specific iia subunit</fullName>
    </submittedName>
</protein>
<dbReference type="RefSeq" id="WP_073333835.1">
    <property type="nucleotide sequence ID" value="NZ_FQTT01000016.1"/>
</dbReference>
<comment type="cofactor">
    <cofactor evidence="6">
        <name>Mg(2+)</name>
        <dbReference type="ChEBI" id="CHEBI:18420"/>
    </cofactor>
    <text evidence="6">Binds 1 Mg(2+) ion per trimer.</text>
</comment>
<keyword evidence="9" id="KW-1185">Reference proteome</keyword>
<evidence type="ECO:0000256" key="1">
    <source>
        <dbReference type="ARBA" id="ARBA00022448"/>
    </source>
</evidence>
<feature type="active site" description="Tele-phosphohistidine intermediate" evidence="5">
    <location>
        <position position="77"/>
    </location>
</feature>
<dbReference type="AlphaFoldDB" id="A0A1M4S3H5"/>
<dbReference type="PANTHER" id="PTHR34382:SF7">
    <property type="entry name" value="PTS SYSTEM N,N'-DIACETYLCHITOBIOSE-SPECIFIC EIIA COMPONENT"/>
    <property type="match status" value="1"/>
</dbReference>
<dbReference type="GO" id="GO:0009401">
    <property type="term" value="P:phosphoenolpyruvate-dependent sugar phosphotransferase system"/>
    <property type="evidence" value="ECO:0007669"/>
    <property type="project" value="UniProtKB-KW"/>
</dbReference>
<dbReference type="OrthoDB" id="389577at2"/>
<dbReference type="InterPro" id="IPR036542">
    <property type="entry name" value="PTS_IIA_lac/cel_sf"/>
</dbReference>
<keyword evidence="2" id="KW-0762">Sugar transport</keyword>
<evidence type="ECO:0000313" key="9">
    <source>
        <dbReference type="Proteomes" id="UP000184291"/>
    </source>
</evidence>
<evidence type="ECO:0000256" key="4">
    <source>
        <dbReference type="ARBA" id="ARBA00022683"/>
    </source>
</evidence>
<proteinExistence type="predicted"/>
<name>A0A1M4S3H5_9ACTO</name>
<keyword evidence="3 8" id="KW-0808">Transferase</keyword>
<feature type="binding site" evidence="6">
    <location>
        <position position="80"/>
    </location>
    <ligand>
        <name>Mg(2+)</name>
        <dbReference type="ChEBI" id="CHEBI:18420"/>
        <note>ligand shared between all trimeric partners</note>
    </ligand>
</feature>